<dbReference type="SUPFAM" id="SSF48317">
    <property type="entry name" value="Acid phosphatase/Vanadium-dependent haloperoxidase"/>
    <property type="match status" value="1"/>
</dbReference>
<dbReference type="Gene3D" id="1.20.144.10">
    <property type="entry name" value="Phosphatidic acid phosphatase type 2/haloperoxidase"/>
    <property type="match status" value="1"/>
</dbReference>
<feature type="transmembrane region" description="Helical" evidence="1">
    <location>
        <begin position="78"/>
        <end position="100"/>
    </location>
</feature>
<dbReference type="EMBL" id="JBBLZC010000003">
    <property type="protein sequence ID" value="MEK0082497.1"/>
    <property type="molecule type" value="Genomic_DNA"/>
</dbReference>
<evidence type="ECO:0000256" key="1">
    <source>
        <dbReference type="SAM" id="Phobius"/>
    </source>
</evidence>
<feature type="domain" description="Phosphatidic acid phosphatase type 2/haloperoxidase" evidence="2">
    <location>
        <begin position="103"/>
        <end position="220"/>
    </location>
</feature>
<dbReference type="SMART" id="SM00014">
    <property type="entry name" value="acidPPc"/>
    <property type="match status" value="1"/>
</dbReference>
<organism evidence="3 4">
    <name type="scientific">Benzoatithermus flavus</name>
    <dbReference type="NCBI Taxonomy" id="3108223"/>
    <lineage>
        <taxon>Bacteria</taxon>
        <taxon>Pseudomonadati</taxon>
        <taxon>Pseudomonadota</taxon>
        <taxon>Alphaproteobacteria</taxon>
        <taxon>Geminicoccales</taxon>
        <taxon>Geminicoccaceae</taxon>
        <taxon>Benzoatithermus</taxon>
    </lineage>
</organism>
<feature type="transmembrane region" description="Helical" evidence="1">
    <location>
        <begin position="178"/>
        <end position="199"/>
    </location>
</feature>
<dbReference type="InterPro" id="IPR036938">
    <property type="entry name" value="PAP2/HPO_sf"/>
</dbReference>
<name>A0ABU8XMV6_9PROT</name>
<proteinExistence type="predicted"/>
<dbReference type="Proteomes" id="UP001375743">
    <property type="component" value="Unassembled WGS sequence"/>
</dbReference>
<evidence type="ECO:0000313" key="3">
    <source>
        <dbReference type="EMBL" id="MEK0082497.1"/>
    </source>
</evidence>
<keyword evidence="1" id="KW-0472">Membrane</keyword>
<dbReference type="Pfam" id="PF01569">
    <property type="entry name" value="PAP2"/>
    <property type="match status" value="1"/>
</dbReference>
<keyword evidence="1" id="KW-0812">Transmembrane</keyword>
<feature type="transmembrane region" description="Helical" evidence="1">
    <location>
        <begin position="20"/>
        <end position="37"/>
    </location>
</feature>
<feature type="transmembrane region" description="Helical" evidence="1">
    <location>
        <begin position="107"/>
        <end position="128"/>
    </location>
</feature>
<dbReference type="PANTHER" id="PTHR14969:SF13">
    <property type="entry name" value="AT30094P"/>
    <property type="match status" value="1"/>
</dbReference>
<sequence>MSPRRWTRYVSPILLERRVLLALLFIAGSIWGFLALGEEVSEGEQLSFDRAILLAFRNPADPNDPLGPPWFESAARDVTALGGTVVLTLMTAGVVGYLVLAGKRSAALFVVASIAGAMILSFAIKAGFERPRPDLVPHGVPVYTASFPSGHATGAAATYLTLGALLARFEARRWTKIYLLSVAVTLTVLIGLSRIYLGVHWPSDVLAGWTLGSSWALFCWVIARWLQRRGKVEGGANGS</sequence>
<evidence type="ECO:0000313" key="4">
    <source>
        <dbReference type="Proteomes" id="UP001375743"/>
    </source>
</evidence>
<dbReference type="CDD" id="cd03392">
    <property type="entry name" value="PAP2_like_2"/>
    <property type="match status" value="1"/>
</dbReference>
<feature type="transmembrane region" description="Helical" evidence="1">
    <location>
        <begin position="205"/>
        <end position="223"/>
    </location>
</feature>
<comment type="caution">
    <text evidence="3">The sequence shown here is derived from an EMBL/GenBank/DDBJ whole genome shotgun (WGS) entry which is preliminary data.</text>
</comment>
<evidence type="ECO:0000259" key="2">
    <source>
        <dbReference type="SMART" id="SM00014"/>
    </source>
</evidence>
<accession>A0ABU8XMV6</accession>
<keyword evidence="1" id="KW-1133">Transmembrane helix</keyword>
<reference evidence="3 4" key="1">
    <citation type="submission" date="2024-01" db="EMBL/GenBank/DDBJ databases">
        <title>Multi-omics insights into the function and evolution of sodium benzoate biodegradation pathways in Benzoatithermus flavus gen. nov., sp. nov. from hot spring.</title>
        <authorList>
            <person name="Hu C.-J."/>
            <person name="Li W.-J."/>
        </authorList>
    </citation>
    <scope>NUCLEOTIDE SEQUENCE [LARGE SCALE GENOMIC DNA]</scope>
    <source>
        <strain evidence="3 4">SYSU G07066</strain>
    </source>
</reference>
<keyword evidence="4" id="KW-1185">Reference proteome</keyword>
<gene>
    <name evidence="3" type="ORF">U1T56_05000</name>
</gene>
<feature type="transmembrane region" description="Helical" evidence="1">
    <location>
        <begin position="148"/>
        <end position="166"/>
    </location>
</feature>
<dbReference type="RefSeq" id="WP_418158342.1">
    <property type="nucleotide sequence ID" value="NZ_JBBLZC010000003.1"/>
</dbReference>
<dbReference type="PANTHER" id="PTHR14969">
    <property type="entry name" value="SPHINGOSINE-1-PHOSPHATE PHOSPHOHYDROLASE"/>
    <property type="match status" value="1"/>
</dbReference>
<protein>
    <submittedName>
        <fullName evidence="3">Phosphatase PAP2 family protein</fullName>
    </submittedName>
</protein>
<dbReference type="InterPro" id="IPR000326">
    <property type="entry name" value="PAP2/HPO"/>
</dbReference>